<evidence type="ECO:0000313" key="2">
    <source>
        <dbReference type="EMBL" id="CUR33326.1"/>
    </source>
</evidence>
<accession>A0A1J1LM89</accession>
<dbReference type="SUPFAM" id="SSF88659">
    <property type="entry name" value="Sigma3 and sigma4 domains of RNA polymerase sigma factors"/>
    <property type="match status" value="1"/>
</dbReference>
<dbReference type="RefSeq" id="WP_245824269.1">
    <property type="nucleotide sequence ID" value="NZ_LN889802.1"/>
</dbReference>
<proteinExistence type="predicted"/>
<keyword evidence="3" id="KW-1185">Reference proteome</keyword>
<dbReference type="AlphaFoldDB" id="A0A1J1LM89"/>
<evidence type="ECO:0000259" key="1">
    <source>
        <dbReference type="Pfam" id="PF26355"/>
    </source>
</evidence>
<dbReference type="InterPro" id="IPR013324">
    <property type="entry name" value="RNA_pol_sigma_r3/r4-like"/>
</dbReference>
<organism evidence="2 3">
    <name type="scientific">Planktothrix tepida PCC 9214</name>
    <dbReference type="NCBI Taxonomy" id="671072"/>
    <lineage>
        <taxon>Bacteria</taxon>
        <taxon>Bacillati</taxon>
        <taxon>Cyanobacteriota</taxon>
        <taxon>Cyanophyceae</taxon>
        <taxon>Oscillatoriophycideae</taxon>
        <taxon>Oscillatoriales</taxon>
        <taxon>Microcoleaceae</taxon>
        <taxon>Planktothrix</taxon>
    </lineage>
</organism>
<sequence length="274" mass="31675">MDMNADEALAIIETVLDNDEQLNDVQELIFKQCWQGRDSYEEIAKLGNYDNEYIKSVAAKLWKKLSEIFGEKVKRNNLKSVLKRYLRRQNITIHKTKIIGVNVSGKSINEGNIKGGKVFSNVGFDSCINDSYKSGIKENKSESSEVTNTSEEKQLSEISANLQKTEYFWKEWCFYSLEQVKIAEAFDKAGVVFFPNSKAQLPNFEDQSYKQVDFLIYYNSKLGVLEIQYPDSQKQEKRDDFLSKQGICLIEYCDSVQCLEDPDQVVQEFIMKFI</sequence>
<dbReference type="STRING" id="671072.PL9214500573"/>
<evidence type="ECO:0000313" key="3">
    <source>
        <dbReference type="Proteomes" id="UP000184315"/>
    </source>
</evidence>
<dbReference type="EMBL" id="CZDF01000156">
    <property type="protein sequence ID" value="CUR33326.1"/>
    <property type="molecule type" value="Genomic_DNA"/>
</dbReference>
<dbReference type="Proteomes" id="UP000184315">
    <property type="component" value="Unassembled WGS sequence"/>
</dbReference>
<dbReference type="InterPro" id="IPR058651">
    <property type="entry name" value="HTH_VMAP-M9"/>
</dbReference>
<gene>
    <name evidence="2" type="ORF">PL9214500573</name>
</gene>
<protein>
    <submittedName>
        <fullName evidence="2">Pentapeptide repeat protein</fullName>
    </submittedName>
</protein>
<feature type="domain" description="vWA-MoxR associated protein N-terminal HTH" evidence="1">
    <location>
        <begin position="3"/>
        <end position="85"/>
    </location>
</feature>
<name>A0A1J1LM89_9CYAN</name>
<dbReference type="Pfam" id="PF26355">
    <property type="entry name" value="HTH_VMAP-M9"/>
    <property type="match status" value="1"/>
</dbReference>
<reference evidence="3" key="1">
    <citation type="submission" date="2015-10" db="EMBL/GenBank/DDBJ databases">
        <authorList>
            <person name="Regsiter A."/>
            <person name="william w."/>
        </authorList>
    </citation>
    <scope>NUCLEOTIDE SEQUENCE [LARGE SCALE GENOMIC DNA]</scope>
</reference>